<dbReference type="EMBL" id="BPLQ01011932">
    <property type="protein sequence ID" value="GIY61286.1"/>
    <property type="molecule type" value="Genomic_DNA"/>
</dbReference>
<reference evidence="1 2" key="1">
    <citation type="submission" date="2021-06" db="EMBL/GenBank/DDBJ databases">
        <title>Caerostris darwini draft genome.</title>
        <authorList>
            <person name="Kono N."/>
            <person name="Arakawa K."/>
        </authorList>
    </citation>
    <scope>NUCLEOTIDE SEQUENCE [LARGE SCALE GENOMIC DNA]</scope>
</reference>
<dbReference type="AlphaFoldDB" id="A0AAV4UTP9"/>
<sequence>MANRPNNTNYYGMINCSRCILEDGLQRLKIIVIPPPGSVVNPKWEVVIMNYMMYVKDVKSNYMGEFILPCPLKAKECFHQGAGRDLHIYGPLARPRLLDLAEGVMLIHVYCPLAMSHGQRTVWNPEDTHTFMLHQGLYLNNTEVCTVLAALPPVLIVKPTWSVHLVKNFICLTEIYCNYSVIIQLSDVIKPDTSIKNNKICIFPQQFNRFSTDFPSPMMVSSPCCNPPTHTALSPLKYLPNAYSPGICVPPQEGMMEVPDISLFPPDLTIENFSQKLVGGDKQGTILV</sequence>
<accession>A0AAV4UTP9</accession>
<proteinExistence type="predicted"/>
<dbReference type="Proteomes" id="UP001054837">
    <property type="component" value="Unassembled WGS sequence"/>
</dbReference>
<organism evidence="1 2">
    <name type="scientific">Caerostris darwini</name>
    <dbReference type="NCBI Taxonomy" id="1538125"/>
    <lineage>
        <taxon>Eukaryota</taxon>
        <taxon>Metazoa</taxon>
        <taxon>Ecdysozoa</taxon>
        <taxon>Arthropoda</taxon>
        <taxon>Chelicerata</taxon>
        <taxon>Arachnida</taxon>
        <taxon>Araneae</taxon>
        <taxon>Araneomorphae</taxon>
        <taxon>Entelegynae</taxon>
        <taxon>Araneoidea</taxon>
        <taxon>Araneidae</taxon>
        <taxon>Caerostris</taxon>
    </lineage>
</organism>
<evidence type="ECO:0000313" key="1">
    <source>
        <dbReference type="EMBL" id="GIY61286.1"/>
    </source>
</evidence>
<evidence type="ECO:0000313" key="2">
    <source>
        <dbReference type="Proteomes" id="UP001054837"/>
    </source>
</evidence>
<name>A0AAV4UTP9_9ARAC</name>
<comment type="caution">
    <text evidence="1">The sequence shown here is derived from an EMBL/GenBank/DDBJ whole genome shotgun (WGS) entry which is preliminary data.</text>
</comment>
<protein>
    <submittedName>
        <fullName evidence="1">Uncharacterized protein</fullName>
    </submittedName>
</protein>
<keyword evidence="2" id="KW-1185">Reference proteome</keyword>
<gene>
    <name evidence="1" type="ORF">CDAR_216951</name>
</gene>